<evidence type="ECO:0000313" key="3">
    <source>
        <dbReference type="EMBL" id="OAQ29036.1"/>
    </source>
</evidence>
<evidence type="ECO:0000256" key="1">
    <source>
        <dbReference type="SAM" id="MobiDB-lite"/>
    </source>
</evidence>
<keyword evidence="2" id="KW-1133">Transmembrane helix</keyword>
<keyword evidence="4" id="KW-1185">Reference proteome</keyword>
<feature type="transmembrane region" description="Helical" evidence="2">
    <location>
        <begin position="49"/>
        <end position="71"/>
    </location>
</feature>
<sequence length="162" mass="18344">MCNKKKRNHKRPQKPTKGTGSTRTFALFTSAMRIDSNCLPISYPPTPTLLCLSVPYSVLFFPLPLFSGLFFVDLSPAFFFFPFAYSIIPLQNATKKKKSSSKDSLQRIVVVLACRVCATDRDASNAYGTRSKKGEKLFCFIVLCRLNIRMWTYAFSNNKKSV</sequence>
<reference evidence="3 4" key="1">
    <citation type="submission" date="2016-05" db="EMBL/GenBank/DDBJ databases">
        <title>Genome sequencing reveals origins of a unique bacterial endosymbiosis in the earliest lineages of terrestrial Fungi.</title>
        <authorList>
            <consortium name="DOE Joint Genome Institute"/>
            <person name="Uehling J."/>
            <person name="Gryganskyi A."/>
            <person name="Hameed K."/>
            <person name="Tschaplinski T."/>
            <person name="Misztal P."/>
            <person name="Wu S."/>
            <person name="Desiro A."/>
            <person name="Vande Pol N."/>
            <person name="Du Z.-Y."/>
            <person name="Zienkiewicz A."/>
            <person name="Zienkiewicz K."/>
            <person name="Morin E."/>
            <person name="Tisserant E."/>
            <person name="Splivallo R."/>
            <person name="Hainaut M."/>
            <person name="Henrissat B."/>
            <person name="Ohm R."/>
            <person name="Kuo A."/>
            <person name="Yan J."/>
            <person name="Lipzen A."/>
            <person name="Nolan M."/>
            <person name="Labutti K."/>
            <person name="Barry K."/>
            <person name="Goldstein A."/>
            <person name="Labbe J."/>
            <person name="Schadt C."/>
            <person name="Tuskan G."/>
            <person name="Grigoriev I."/>
            <person name="Martin F."/>
            <person name="Vilgalys R."/>
            <person name="Bonito G."/>
        </authorList>
    </citation>
    <scope>NUCLEOTIDE SEQUENCE [LARGE SCALE GENOMIC DNA]</scope>
    <source>
        <strain evidence="3 4">AG-77</strain>
    </source>
</reference>
<name>A0A197JX67_9FUNG</name>
<feature type="compositionally biased region" description="Basic residues" evidence="1">
    <location>
        <begin position="1"/>
        <end position="14"/>
    </location>
</feature>
<evidence type="ECO:0000313" key="4">
    <source>
        <dbReference type="Proteomes" id="UP000078512"/>
    </source>
</evidence>
<evidence type="ECO:0000256" key="2">
    <source>
        <dbReference type="SAM" id="Phobius"/>
    </source>
</evidence>
<proteinExistence type="predicted"/>
<protein>
    <submittedName>
        <fullName evidence="3">Uncharacterized protein</fullName>
    </submittedName>
</protein>
<dbReference type="Proteomes" id="UP000078512">
    <property type="component" value="Unassembled WGS sequence"/>
</dbReference>
<organism evidence="3 4">
    <name type="scientific">Linnemannia elongata AG-77</name>
    <dbReference type="NCBI Taxonomy" id="1314771"/>
    <lineage>
        <taxon>Eukaryota</taxon>
        <taxon>Fungi</taxon>
        <taxon>Fungi incertae sedis</taxon>
        <taxon>Mucoromycota</taxon>
        <taxon>Mortierellomycotina</taxon>
        <taxon>Mortierellomycetes</taxon>
        <taxon>Mortierellales</taxon>
        <taxon>Mortierellaceae</taxon>
        <taxon>Linnemannia</taxon>
    </lineage>
</organism>
<accession>A0A197JX67</accession>
<feature type="transmembrane region" description="Helical" evidence="2">
    <location>
        <begin position="77"/>
        <end position="94"/>
    </location>
</feature>
<dbReference type="EMBL" id="KV442044">
    <property type="protein sequence ID" value="OAQ29036.1"/>
    <property type="molecule type" value="Genomic_DNA"/>
</dbReference>
<feature type="region of interest" description="Disordered" evidence="1">
    <location>
        <begin position="1"/>
        <end position="21"/>
    </location>
</feature>
<keyword evidence="2" id="KW-0472">Membrane</keyword>
<dbReference type="AlphaFoldDB" id="A0A197JX67"/>
<keyword evidence="2" id="KW-0812">Transmembrane</keyword>
<gene>
    <name evidence="3" type="ORF">K457DRAFT_535951</name>
</gene>